<protein>
    <submittedName>
        <fullName evidence="2">Uncharacterized protein</fullName>
    </submittedName>
</protein>
<evidence type="ECO:0000256" key="1">
    <source>
        <dbReference type="SAM" id="MobiDB-lite"/>
    </source>
</evidence>
<dbReference type="AlphaFoldDB" id="A0A3N0GW10"/>
<evidence type="ECO:0000313" key="2">
    <source>
        <dbReference type="EMBL" id="RNM16366.1"/>
    </source>
</evidence>
<organism evidence="2 3">
    <name type="scientific">Nocardioides pocheonensis</name>
    <dbReference type="NCBI Taxonomy" id="661485"/>
    <lineage>
        <taxon>Bacteria</taxon>
        <taxon>Bacillati</taxon>
        <taxon>Actinomycetota</taxon>
        <taxon>Actinomycetes</taxon>
        <taxon>Propionibacteriales</taxon>
        <taxon>Nocardioidaceae</taxon>
        <taxon>Nocardioides</taxon>
    </lineage>
</organism>
<dbReference type="Proteomes" id="UP000279994">
    <property type="component" value="Unassembled WGS sequence"/>
</dbReference>
<accession>A0A3N0GW10</accession>
<feature type="compositionally biased region" description="Acidic residues" evidence="1">
    <location>
        <begin position="66"/>
        <end position="75"/>
    </location>
</feature>
<dbReference type="EMBL" id="RJSF01000009">
    <property type="protein sequence ID" value="RNM16366.1"/>
    <property type="molecule type" value="Genomic_DNA"/>
</dbReference>
<keyword evidence="3" id="KW-1185">Reference proteome</keyword>
<sequence>MGSAYWTGANGWDALGYTGPMSDYETPPADADRTITDAEEVLDPEAPTDSPLVNPPRDDGDRPVPELEDVDDDFQAENAGSSLDQPSDQSS</sequence>
<reference evidence="2 3" key="1">
    <citation type="submission" date="2018-11" db="EMBL/GenBank/DDBJ databases">
        <authorList>
            <person name="Li F."/>
        </authorList>
    </citation>
    <scope>NUCLEOTIDE SEQUENCE [LARGE SCALE GENOMIC DNA]</scope>
    <source>
        <strain evidence="2 3">Gsoil 818</strain>
    </source>
</reference>
<feature type="compositionally biased region" description="Polar residues" evidence="1">
    <location>
        <begin position="78"/>
        <end position="91"/>
    </location>
</feature>
<name>A0A3N0GW10_9ACTN</name>
<evidence type="ECO:0000313" key="3">
    <source>
        <dbReference type="Proteomes" id="UP000279994"/>
    </source>
</evidence>
<feature type="region of interest" description="Disordered" evidence="1">
    <location>
        <begin position="1"/>
        <end position="91"/>
    </location>
</feature>
<feature type="compositionally biased region" description="Basic and acidic residues" evidence="1">
    <location>
        <begin position="56"/>
        <end position="65"/>
    </location>
</feature>
<comment type="caution">
    <text evidence="2">The sequence shown here is derived from an EMBL/GenBank/DDBJ whole genome shotgun (WGS) entry which is preliminary data.</text>
</comment>
<proteinExistence type="predicted"/>
<gene>
    <name evidence="2" type="ORF">EFL26_05315</name>
</gene>